<dbReference type="Proteomes" id="UP001162881">
    <property type="component" value="Unassembled WGS sequence"/>
</dbReference>
<organism evidence="3 4">
    <name type="scientific">Novosphingobium organovorum</name>
    <dbReference type="NCBI Taxonomy" id="2930092"/>
    <lineage>
        <taxon>Bacteria</taxon>
        <taxon>Pseudomonadati</taxon>
        <taxon>Pseudomonadota</taxon>
        <taxon>Alphaproteobacteria</taxon>
        <taxon>Sphingomonadales</taxon>
        <taxon>Sphingomonadaceae</taxon>
        <taxon>Novosphingobium</taxon>
    </lineage>
</organism>
<accession>A0ABT0BC23</accession>
<reference evidence="3" key="1">
    <citation type="submission" date="2022-03" db="EMBL/GenBank/DDBJ databases">
        <title>Identification of a novel bacterium isolated from mangrove sediments.</title>
        <authorList>
            <person name="Pan X."/>
        </authorList>
    </citation>
    <scope>NUCLEOTIDE SEQUENCE</scope>
    <source>
        <strain evidence="3">B1949</strain>
    </source>
</reference>
<sequence length="213" mass="23158">MSLASVLLFPLVLLMPAVPAAQPGQGVGAGGQLVAQGDDGVDGLSLDAGSDQPASPGLWPDAGDDAWDDTPFLAMRFSMAEPQDSWQIRIEQRMTIRITPRAPMEMPRDMPADMPGRDGPAHFKERPFGSCIAAEAIAGVQPGQGNRLLLFTRDRRVVVAELEGACQARDFYSGFYLSHSSDGKVCVNRDRLQSRSGMRCHLTRLRELVEGHR</sequence>
<feature type="compositionally biased region" description="Low complexity" evidence="1">
    <location>
        <begin position="32"/>
        <end position="44"/>
    </location>
</feature>
<keyword evidence="4" id="KW-1185">Reference proteome</keyword>
<evidence type="ECO:0000313" key="4">
    <source>
        <dbReference type="Proteomes" id="UP001162881"/>
    </source>
</evidence>
<proteinExistence type="predicted"/>
<evidence type="ECO:0000313" key="3">
    <source>
        <dbReference type="EMBL" id="MCJ2182602.1"/>
    </source>
</evidence>
<gene>
    <name evidence="3" type="ORF">MTR62_07840</name>
</gene>
<dbReference type="EMBL" id="JALHLF010000021">
    <property type="protein sequence ID" value="MCJ2182602.1"/>
    <property type="molecule type" value="Genomic_DNA"/>
</dbReference>
<keyword evidence="2" id="KW-0732">Signal</keyword>
<feature type="chain" id="PRO_5047253678" evidence="2">
    <location>
        <begin position="21"/>
        <end position="213"/>
    </location>
</feature>
<feature type="signal peptide" evidence="2">
    <location>
        <begin position="1"/>
        <end position="20"/>
    </location>
</feature>
<dbReference type="RefSeq" id="WP_244018701.1">
    <property type="nucleotide sequence ID" value="NZ_JALHLF010000021.1"/>
</dbReference>
<name>A0ABT0BC23_9SPHN</name>
<comment type="caution">
    <text evidence="3">The sequence shown here is derived from an EMBL/GenBank/DDBJ whole genome shotgun (WGS) entry which is preliminary data.</text>
</comment>
<evidence type="ECO:0000256" key="1">
    <source>
        <dbReference type="SAM" id="MobiDB-lite"/>
    </source>
</evidence>
<evidence type="ECO:0000256" key="2">
    <source>
        <dbReference type="SAM" id="SignalP"/>
    </source>
</evidence>
<feature type="region of interest" description="Disordered" evidence="1">
    <location>
        <begin position="26"/>
        <end position="65"/>
    </location>
</feature>
<protein>
    <submittedName>
        <fullName evidence="3">Uncharacterized protein</fullName>
    </submittedName>
</protein>